<dbReference type="CDD" id="cd00082">
    <property type="entry name" value="HisKA"/>
    <property type="match status" value="1"/>
</dbReference>
<dbReference type="GO" id="GO:0005886">
    <property type="term" value="C:plasma membrane"/>
    <property type="evidence" value="ECO:0007669"/>
    <property type="project" value="TreeGrafter"/>
</dbReference>
<organism evidence="9 10">
    <name type="scientific">Mucilaginibacter auburnensis</name>
    <dbReference type="NCBI Taxonomy" id="1457233"/>
    <lineage>
        <taxon>Bacteria</taxon>
        <taxon>Pseudomonadati</taxon>
        <taxon>Bacteroidota</taxon>
        <taxon>Sphingobacteriia</taxon>
        <taxon>Sphingobacteriales</taxon>
        <taxon>Sphingobacteriaceae</taxon>
        <taxon>Mucilaginibacter</taxon>
    </lineage>
</organism>
<evidence type="ECO:0000256" key="4">
    <source>
        <dbReference type="ARBA" id="ARBA00022679"/>
    </source>
</evidence>
<keyword evidence="6" id="KW-0902">Two-component regulatory system</keyword>
<comment type="caution">
    <text evidence="9">The sequence shown here is derived from an EMBL/GenBank/DDBJ whole genome shotgun (WGS) entry which is preliminary data.</text>
</comment>
<dbReference type="PANTHER" id="PTHR45453">
    <property type="entry name" value="PHOSPHATE REGULON SENSOR PROTEIN PHOR"/>
    <property type="match status" value="1"/>
</dbReference>
<dbReference type="OrthoDB" id="1522504at2"/>
<dbReference type="InterPro" id="IPR005467">
    <property type="entry name" value="His_kinase_dom"/>
</dbReference>
<dbReference type="GO" id="GO:0000155">
    <property type="term" value="F:phosphorelay sensor kinase activity"/>
    <property type="evidence" value="ECO:0007669"/>
    <property type="project" value="InterPro"/>
</dbReference>
<dbReference type="EMBL" id="PGFJ01000002">
    <property type="protein sequence ID" value="PJJ80320.1"/>
    <property type="molecule type" value="Genomic_DNA"/>
</dbReference>
<dbReference type="SUPFAM" id="SSF55874">
    <property type="entry name" value="ATPase domain of HSP90 chaperone/DNA topoisomerase II/histidine kinase"/>
    <property type="match status" value="1"/>
</dbReference>
<keyword evidence="10" id="KW-1185">Reference proteome</keyword>
<protein>
    <recommendedName>
        <fullName evidence="2">histidine kinase</fullName>
        <ecNumber evidence="2">2.7.13.3</ecNumber>
    </recommendedName>
</protein>
<gene>
    <name evidence="9" type="ORF">CLV57_3470</name>
</gene>
<evidence type="ECO:0000256" key="6">
    <source>
        <dbReference type="ARBA" id="ARBA00023012"/>
    </source>
</evidence>
<evidence type="ECO:0000313" key="9">
    <source>
        <dbReference type="EMBL" id="PJJ80320.1"/>
    </source>
</evidence>
<dbReference type="InterPro" id="IPR003594">
    <property type="entry name" value="HATPase_dom"/>
</dbReference>
<dbReference type="EC" id="2.7.13.3" evidence="2"/>
<dbReference type="GO" id="GO:0016036">
    <property type="term" value="P:cellular response to phosphate starvation"/>
    <property type="evidence" value="ECO:0007669"/>
    <property type="project" value="TreeGrafter"/>
</dbReference>
<feature type="domain" description="Histidine kinase" evidence="8">
    <location>
        <begin position="227"/>
        <end position="441"/>
    </location>
</feature>
<dbReference type="InterPro" id="IPR036097">
    <property type="entry name" value="HisK_dim/P_sf"/>
</dbReference>
<dbReference type="PROSITE" id="PS50109">
    <property type="entry name" value="HIS_KIN"/>
    <property type="match status" value="1"/>
</dbReference>
<dbReference type="SMART" id="SM00387">
    <property type="entry name" value="HATPase_c"/>
    <property type="match status" value="1"/>
</dbReference>
<keyword evidence="5 9" id="KW-0418">Kinase</keyword>
<dbReference type="Proteomes" id="UP000242687">
    <property type="component" value="Unassembled WGS sequence"/>
</dbReference>
<reference evidence="9 10" key="1">
    <citation type="submission" date="2017-11" db="EMBL/GenBank/DDBJ databases">
        <title>Genomic Encyclopedia of Archaeal and Bacterial Type Strains, Phase II (KMG-II): From Individual Species to Whole Genera.</title>
        <authorList>
            <person name="Goeker M."/>
        </authorList>
    </citation>
    <scope>NUCLEOTIDE SEQUENCE [LARGE SCALE GENOMIC DNA]</scope>
    <source>
        <strain evidence="9 10">DSM 28175</strain>
    </source>
</reference>
<evidence type="ECO:0000256" key="3">
    <source>
        <dbReference type="ARBA" id="ARBA00022553"/>
    </source>
</evidence>
<feature type="transmembrane region" description="Helical" evidence="7">
    <location>
        <begin position="12"/>
        <end position="33"/>
    </location>
</feature>
<dbReference type="InterPro" id="IPR004358">
    <property type="entry name" value="Sig_transdc_His_kin-like_C"/>
</dbReference>
<dbReference type="GO" id="GO:0004721">
    <property type="term" value="F:phosphoprotein phosphatase activity"/>
    <property type="evidence" value="ECO:0007669"/>
    <property type="project" value="TreeGrafter"/>
</dbReference>
<evidence type="ECO:0000256" key="7">
    <source>
        <dbReference type="SAM" id="Phobius"/>
    </source>
</evidence>
<evidence type="ECO:0000259" key="8">
    <source>
        <dbReference type="PROSITE" id="PS50109"/>
    </source>
</evidence>
<keyword evidence="7" id="KW-0472">Membrane</keyword>
<keyword evidence="7" id="KW-1133">Transmembrane helix</keyword>
<comment type="catalytic activity">
    <reaction evidence="1">
        <text>ATP + protein L-histidine = ADP + protein N-phospho-L-histidine.</text>
        <dbReference type="EC" id="2.7.13.3"/>
    </reaction>
</comment>
<dbReference type="Gene3D" id="1.10.287.130">
    <property type="match status" value="1"/>
</dbReference>
<dbReference type="RefSeq" id="WP_100342608.1">
    <property type="nucleotide sequence ID" value="NZ_PGFJ01000002.1"/>
</dbReference>
<evidence type="ECO:0000256" key="5">
    <source>
        <dbReference type="ARBA" id="ARBA00022777"/>
    </source>
</evidence>
<dbReference type="InterPro" id="IPR050351">
    <property type="entry name" value="BphY/WalK/GraS-like"/>
</dbReference>
<accession>A0A2H9VPV4</accession>
<dbReference type="InterPro" id="IPR036890">
    <property type="entry name" value="HATPase_C_sf"/>
</dbReference>
<evidence type="ECO:0000313" key="10">
    <source>
        <dbReference type="Proteomes" id="UP000242687"/>
    </source>
</evidence>
<dbReference type="PANTHER" id="PTHR45453:SF1">
    <property type="entry name" value="PHOSPHATE REGULON SENSOR PROTEIN PHOR"/>
    <property type="match status" value="1"/>
</dbReference>
<keyword evidence="7" id="KW-0812">Transmembrane</keyword>
<evidence type="ECO:0000256" key="2">
    <source>
        <dbReference type="ARBA" id="ARBA00012438"/>
    </source>
</evidence>
<name>A0A2H9VPV4_9SPHI</name>
<evidence type="ECO:0000256" key="1">
    <source>
        <dbReference type="ARBA" id="ARBA00000085"/>
    </source>
</evidence>
<dbReference type="SUPFAM" id="SSF47384">
    <property type="entry name" value="Homodimeric domain of signal transducing histidine kinase"/>
    <property type="match status" value="1"/>
</dbReference>
<dbReference type="PRINTS" id="PR00344">
    <property type="entry name" value="BCTRLSENSOR"/>
</dbReference>
<dbReference type="Pfam" id="PF02518">
    <property type="entry name" value="HATPase_c"/>
    <property type="match status" value="1"/>
</dbReference>
<sequence>MKLNTKLTLFNAISKLVIAVLFVLLVPVLIANISRNYVDNKLIRQKSKFLQIVEQQGIEDYIPYGETYGSYYLPLKDEYLTIEVDTVANDIIDTIKNEKRLVGRDTIEYRILSHAFKLNNQKYLLEIGKSTATLNDTSAPLQNIAFMLLVGMILLTVLADQLYTNYLLRPLGLIIKTKLLNRKFPNFGSYKEIKTNTTDFQYLDQSIHKMIEAIEAAFQKEREFISNASHELMTPISILQSKIENMFEREDIAEDLKLRMLEMQKILNRLKSITKTLLLISQIENEQFLKEDKASIRELLQEVHDEISVRFVEQDITCTLIIPDDKTLVNINRFLLFNLFFNLINNAIKYNRPNGEIMVVTSMENEKLVISIIDTGIGISAEALPFIFNRFKKFRQSLQQDSFGLGLPIVKSIANFHGIEISVQSEVNEGSTFKLTFPAELLEK</sequence>
<dbReference type="AlphaFoldDB" id="A0A2H9VPV4"/>
<proteinExistence type="predicted"/>
<keyword evidence="3" id="KW-0597">Phosphoprotein</keyword>
<dbReference type="Gene3D" id="3.30.565.10">
    <property type="entry name" value="Histidine kinase-like ATPase, C-terminal domain"/>
    <property type="match status" value="1"/>
</dbReference>
<keyword evidence="4" id="KW-0808">Transferase</keyword>
<dbReference type="CDD" id="cd00075">
    <property type="entry name" value="HATPase"/>
    <property type="match status" value="1"/>
</dbReference>
<dbReference type="InterPro" id="IPR003661">
    <property type="entry name" value="HisK_dim/P_dom"/>
</dbReference>